<dbReference type="GO" id="GO:0043022">
    <property type="term" value="F:ribosome binding"/>
    <property type="evidence" value="ECO:0007669"/>
    <property type="project" value="InterPro"/>
</dbReference>
<comment type="similarity">
    <text evidence="5">Belongs to the RimM family.</text>
</comment>
<dbReference type="Pfam" id="PF01782">
    <property type="entry name" value="RimM"/>
    <property type="match status" value="1"/>
</dbReference>
<evidence type="ECO:0000256" key="2">
    <source>
        <dbReference type="ARBA" id="ARBA00022517"/>
    </source>
</evidence>
<comment type="subcellular location">
    <subcellularLocation>
        <location evidence="5">Cytoplasm</location>
    </subcellularLocation>
</comment>
<dbReference type="Gene3D" id="2.40.30.60">
    <property type="entry name" value="RimM"/>
    <property type="match status" value="1"/>
</dbReference>
<comment type="function">
    <text evidence="5">An accessory protein needed during the final step in the assembly of 30S ribosomal subunit, possibly for assembly of the head region. Essential for efficient processing of 16S rRNA. May be needed both before and after RbfA during the maturation of 16S rRNA. It has affinity for free ribosomal 30S subunits but not for 70S ribosomes.</text>
</comment>
<protein>
    <recommendedName>
        <fullName evidence="5">Ribosome maturation factor RimM</fullName>
    </recommendedName>
</protein>
<dbReference type="InterPro" id="IPR002676">
    <property type="entry name" value="RimM_N"/>
</dbReference>
<evidence type="ECO:0000256" key="1">
    <source>
        <dbReference type="ARBA" id="ARBA00022490"/>
    </source>
</evidence>
<comment type="subunit">
    <text evidence="5">Binds ribosomal protein uS19.</text>
</comment>
<dbReference type="PANTHER" id="PTHR33692:SF1">
    <property type="entry name" value="RIBOSOME MATURATION FACTOR RIMM"/>
    <property type="match status" value="1"/>
</dbReference>
<keyword evidence="2 5" id="KW-0690">Ribosome biogenesis</keyword>
<dbReference type="GO" id="GO:0006364">
    <property type="term" value="P:rRNA processing"/>
    <property type="evidence" value="ECO:0007669"/>
    <property type="project" value="UniProtKB-UniRule"/>
</dbReference>
<keyword evidence="9" id="KW-1185">Reference proteome</keyword>
<evidence type="ECO:0000313" key="9">
    <source>
        <dbReference type="Proteomes" id="UP000064189"/>
    </source>
</evidence>
<dbReference type="InterPro" id="IPR009000">
    <property type="entry name" value="Transl_B-barrel_sf"/>
</dbReference>
<dbReference type="GO" id="GO:0005737">
    <property type="term" value="C:cytoplasm"/>
    <property type="evidence" value="ECO:0007669"/>
    <property type="project" value="UniProtKB-SubCell"/>
</dbReference>
<evidence type="ECO:0000256" key="3">
    <source>
        <dbReference type="ARBA" id="ARBA00022552"/>
    </source>
</evidence>
<dbReference type="Gene3D" id="2.30.30.240">
    <property type="entry name" value="PRC-barrel domain"/>
    <property type="match status" value="1"/>
</dbReference>
<dbReference type="GO" id="GO:0042274">
    <property type="term" value="P:ribosomal small subunit biogenesis"/>
    <property type="evidence" value="ECO:0007669"/>
    <property type="project" value="UniProtKB-UniRule"/>
</dbReference>
<dbReference type="RefSeq" id="WP_061144600.1">
    <property type="nucleotide sequence ID" value="NZ_LNNH01000059.1"/>
</dbReference>
<dbReference type="GO" id="GO:0005840">
    <property type="term" value="C:ribosome"/>
    <property type="evidence" value="ECO:0007669"/>
    <property type="project" value="InterPro"/>
</dbReference>
<dbReference type="AlphaFoldDB" id="A0A109MRN0"/>
<dbReference type="Proteomes" id="UP000064189">
    <property type="component" value="Unassembled WGS sequence"/>
</dbReference>
<name>A0A109MRN0_9BACI</name>
<accession>A0A109MRN0</accession>
<sequence>MENWFNVGKIVNTHGLLGEVRVISSTDFPEKRYKVGNTLYLFRDTEKKPMPLVIRSHRTHKNFNLLTFENYYNVGQVEAFKNGVLKVKEAQLGPLDEGEFYFHEIIGCAVFTDEGSEIGEIVEVLTPGANDVWVIKKAGSKDILIPYIDQIVKEVDISAKKVIITPMEGLLD</sequence>
<dbReference type="SUPFAM" id="SSF50447">
    <property type="entry name" value="Translation proteins"/>
    <property type="match status" value="1"/>
</dbReference>
<dbReference type="NCBIfam" id="TIGR02273">
    <property type="entry name" value="16S_RimM"/>
    <property type="match status" value="1"/>
</dbReference>
<dbReference type="InterPro" id="IPR011961">
    <property type="entry name" value="RimM"/>
</dbReference>
<evidence type="ECO:0000313" key="8">
    <source>
        <dbReference type="EMBL" id="KWW10896.1"/>
    </source>
</evidence>
<comment type="domain">
    <text evidence="5">The PRC barrel domain binds ribosomal protein uS19.</text>
</comment>
<dbReference type="HAMAP" id="MF_00014">
    <property type="entry name" value="Ribosome_mat_RimM"/>
    <property type="match status" value="1"/>
</dbReference>
<dbReference type="InterPro" id="IPR036976">
    <property type="entry name" value="RimM_N_sf"/>
</dbReference>
<dbReference type="EMBL" id="LNNH01000059">
    <property type="protein sequence ID" value="KWW10896.1"/>
    <property type="molecule type" value="Genomic_DNA"/>
</dbReference>
<dbReference type="SUPFAM" id="SSF50346">
    <property type="entry name" value="PRC-barrel domain"/>
    <property type="match status" value="1"/>
</dbReference>
<feature type="domain" description="RimM N-terminal" evidence="6">
    <location>
        <begin position="7"/>
        <end position="90"/>
    </location>
</feature>
<organism evidence="8 9">
    <name type="scientific">Peribacillus simplex</name>
    <dbReference type="NCBI Taxonomy" id="1478"/>
    <lineage>
        <taxon>Bacteria</taxon>
        <taxon>Bacillati</taxon>
        <taxon>Bacillota</taxon>
        <taxon>Bacilli</taxon>
        <taxon>Bacillales</taxon>
        <taxon>Bacillaceae</taxon>
        <taxon>Peribacillus</taxon>
    </lineage>
</organism>
<keyword evidence="1 5" id="KW-0963">Cytoplasm</keyword>
<evidence type="ECO:0000259" key="6">
    <source>
        <dbReference type="Pfam" id="PF01782"/>
    </source>
</evidence>
<dbReference type="InterPro" id="IPR011033">
    <property type="entry name" value="PRC_barrel-like_sf"/>
</dbReference>
<evidence type="ECO:0000256" key="5">
    <source>
        <dbReference type="HAMAP-Rule" id="MF_00014"/>
    </source>
</evidence>
<feature type="domain" description="PRC-barrel" evidence="7">
    <location>
        <begin position="97"/>
        <end position="171"/>
    </location>
</feature>
<reference evidence="8 9" key="1">
    <citation type="submission" date="2015-11" db="EMBL/GenBank/DDBJ databases">
        <title>Genome Sequence of Bacillus simplex strain VanAntwerpen2.</title>
        <authorList>
            <person name="Couger M.B."/>
        </authorList>
    </citation>
    <scope>NUCLEOTIDE SEQUENCE [LARGE SCALE GENOMIC DNA]</scope>
    <source>
        <strain evidence="8 9">VanAntwerpen02</strain>
    </source>
</reference>
<dbReference type="InterPro" id="IPR027275">
    <property type="entry name" value="PRC-brl_dom"/>
</dbReference>
<evidence type="ECO:0000256" key="4">
    <source>
        <dbReference type="ARBA" id="ARBA00023186"/>
    </source>
</evidence>
<keyword evidence="3 5" id="KW-0698">rRNA processing</keyword>
<dbReference type="Pfam" id="PF05239">
    <property type="entry name" value="PRC"/>
    <property type="match status" value="1"/>
</dbReference>
<dbReference type="PANTHER" id="PTHR33692">
    <property type="entry name" value="RIBOSOME MATURATION FACTOR RIMM"/>
    <property type="match status" value="1"/>
</dbReference>
<proteinExistence type="inferred from homology"/>
<gene>
    <name evidence="5" type="primary">rimM</name>
    <name evidence="8" type="ORF">AS888_10800</name>
</gene>
<keyword evidence="4 5" id="KW-0143">Chaperone</keyword>
<comment type="caution">
    <text evidence="8">The sequence shown here is derived from an EMBL/GenBank/DDBJ whole genome shotgun (WGS) entry which is preliminary data.</text>
</comment>
<evidence type="ECO:0000259" key="7">
    <source>
        <dbReference type="Pfam" id="PF05239"/>
    </source>
</evidence>